<dbReference type="SUPFAM" id="SSF143081">
    <property type="entry name" value="BB1717-like"/>
    <property type="match status" value="1"/>
</dbReference>
<evidence type="ECO:0000256" key="8">
    <source>
        <dbReference type="RuleBase" id="RU364100"/>
    </source>
</evidence>
<dbReference type="InterPro" id="IPR036590">
    <property type="entry name" value="SRAP-like"/>
</dbReference>
<dbReference type="EMBL" id="CP071518">
    <property type="protein sequence ID" value="QSX77082.1"/>
    <property type="molecule type" value="Genomic_DNA"/>
</dbReference>
<keyword evidence="5" id="KW-0190">Covalent protein-DNA linkage</keyword>
<evidence type="ECO:0000256" key="6">
    <source>
        <dbReference type="ARBA" id="ARBA00023125"/>
    </source>
</evidence>
<sequence length="243" mass="27933">MRRFVQAFDGEDLLPPSMPAPLAVALASMPPRYNISARTPAAVLYAHDGLLRVGEFTWGLVPKWSKEPRTKYTTVTARLERAARSRIFRGPWEHQRCVIPLNGYYKWDRSSKPARPWLIQARDGRALFAAGLWELWEKDAPPLLSFAVLTHPNEAIPPPLVPDGPVFLPADRWHEWITQRPWFPTRYLASMRQPELTAYRVSRAMRDPRRDDYTLMEPVEAEDDALLAADEEESEWDAEVDGD</sequence>
<dbReference type="PANTHER" id="PTHR13604:SF0">
    <property type="entry name" value="ABASIC SITE PROCESSING PROTEIN HMCES"/>
    <property type="match status" value="1"/>
</dbReference>
<dbReference type="Gene3D" id="3.90.1680.10">
    <property type="entry name" value="SOS response associated peptidase-like"/>
    <property type="match status" value="1"/>
</dbReference>
<keyword evidence="7" id="KW-0456">Lyase</keyword>
<dbReference type="GO" id="GO:0016829">
    <property type="term" value="F:lyase activity"/>
    <property type="evidence" value="ECO:0007669"/>
    <property type="project" value="UniProtKB-KW"/>
</dbReference>
<dbReference type="GO" id="GO:0003697">
    <property type="term" value="F:single-stranded DNA binding"/>
    <property type="evidence" value="ECO:0007669"/>
    <property type="project" value="InterPro"/>
</dbReference>
<evidence type="ECO:0000256" key="1">
    <source>
        <dbReference type="ARBA" id="ARBA00008136"/>
    </source>
</evidence>
<keyword evidence="2 8" id="KW-0645">Protease</keyword>
<dbReference type="PANTHER" id="PTHR13604">
    <property type="entry name" value="DC12-RELATED"/>
    <property type="match status" value="1"/>
</dbReference>
<evidence type="ECO:0000256" key="4">
    <source>
        <dbReference type="ARBA" id="ARBA00022801"/>
    </source>
</evidence>
<dbReference type="GO" id="GO:0106300">
    <property type="term" value="P:protein-DNA covalent cross-linking repair"/>
    <property type="evidence" value="ECO:0007669"/>
    <property type="project" value="InterPro"/>
</dbReference>
<keyword evidence="6" id="KW-0238">DNA-binding</keyword>
<dbReference type="RefSeq" id="WP_200611486.1">
    <property type="nucleotide sequence ID" value="NZ_CP071518.1"/>
</dbReference>
<protein>
    <recommendedName>
        <fullName evidence="8">Abasic site processing protein</fullName>
        <ecNumber evidence="8">3.4.-.-</ecNumber>
    </recommendedName>
</protein>
<dbReference type="GO" id="GO:0006508">
    <property type="term" value="P:proteolysis"/>
    <property type="evidence" value="ECO:0007669"/>
    <property type="project" value="UniProtKB-KW"/>
</dbReference>
<dbReference type="InterPro" id="IPR003738">
    <property type="entry name" value="SRAP"/>
</dbReference>
<evidence type="ECO:0000313" key="9">
    <source>
        <dbReference type="EMBL" id="QSX77082.1"/>
    </source>
</evidence>
<evidence type="ECO:0000256" key="3">
    <source>
        <dbReference type="ARBA" id="ARBA00022763"/>
    </source>
</evidence>
<evidence type="ECO:0000256" key="5">
    <source>
        <dbReference type="ARBA" id="ARBA00023124"/>
    </source>
</evidence>
<organism evidence="9 10">
    <name type="scientific">Agrilutibacter solisilvae</name>
    <dbReference type="NCBI Taxonomy" id="2763317"/>
    <lineage>
        <taxon>Bacteria</taxon>
        <taxon>Pseudomonadati</taxon>
        <taxon>Pseudomonadota</taxon>
        <taxon>Gammaproteobacteria</taxon>
        <taxon>Lysobacterales</taxon>
        <taxon>Lysobacteraceae</taxon>
        <taxon>Agrilutibacter</taxon>
    </lineage>
</organism>
<dbReference type="Pfam" id="PF02586">
    <property type="entry name" value="SRAP"/>
    <property type="match status" value="1"/>
</dbReference>
<dbReference type="EC" id="3.4.-.-" evidence="8"/>
<gene>
    <name evidence="9" type="ORF">I8J32_009710</name>
</gene>
<dbReference type="KEGG" id="lsf:I8J32_009710"/>
<keyword evidence="4 8" id="KW-0378">Hydrolase</keyword>
<evidence type="ECO:0000256" key="7">
    <source>
        <dbReference type="ARBA" id="ARBA00023239"/>
    </source>
</evidence>
<dbReference type="Proteomes" id="UP000639274">
    <property type="component" value="Chromosome"/>
</dbReference>
<dbReference type="AlphaFoldDB" id="A0A974XWB1"/>
<evidence type="ECO:0000313" key="10">
    <source>
        <dbReference type="Proteomes" id="UP000639274"/>
    </source>
</evidence>
<proteinExistence type="inferred from homology"/>
<accession>A0A974XWB1</accession>
<name>A0A974XWB1_9GAMM</name>
<keyword evidence="3" id="KW-0227">DNA damage</keyword>
<reference evidence="9 10" key="1">
    <citation type="submission" date="2021-03" db="EMBL/GenBank/DDBJ databases">
        <title>Lysobacter sp. nov. isolated from soil of gangwondo yeongwol, south Korea.</title>
        <authorList>
            <person name="Kim K.R."/>
            <person name="Kim K.H."/>
            <person name="Jeon C.O."/>
        </authorList>
    </citation>
    <scope>NUCLEOTIDE SEQUENCE [LARGE SCALE GENOMIC DNA]</scope>
    <source>
        <strain evidence="9 10">R19</strain>
    </source>
</reference>
<dbReference type="GO" id="GO:0008233">
    <property type="term" value="F:peptidase activity"/>
    <property type="evidence" value="ECO:0007669"/>
    <property type="project" value="UniProtKB-KW"/>
</dbReference>
<evidence type="ECO:0000256" key="2">
    <source>
        <dbReference type="ARBA" id="ARBA00022670"/>
    </source>
</evidence>
<comment type="similarity">
    <text evidence="1 8">Belongs to the SOS response-associated peptidase family.</text>
</comment>
<keyword evidence="10" id="KW-1185">Reference proteome</keyword>